<dbReference type="Gene3D" id="3.40.1160.10">
    <property type="entry name" value="Acetylglutamate kinase-like"/>
    <property type="match status" value="1"/>
</dbReference>
<protein>
    <submittedName>
        <fullName evidence="3">Aspartate kinase related protein</fullName>
    </submittedName>
</protein>
<evidence type="ECO:0000259" key="2">
    <source>
        <dbReference type="Pfam" id="PF00696"/>
    </source>
</evidence>
<proteinExistence type="inferred from homology"/>
<dbReference type="SUPFAM" id="SSF53633">
    <property type="entry name" value="Carbamate kinase-like"/>
    <property type="match status" value="1"/>
</dbReference>
<dbReference type="eggNOG" id="arCOG00861">
    <property type="taxonomic scope" value="Archaea"/>
</dbReference>
<accession>Q9HL67</accession>
<dbReference type="STRING" id="273075.gene:9571582"/>
<keyword evidence="3" id="KW-0808">Transferase</keyword>
<dbReference type="GO" id="GO:0004072">
    <property type="term" value="F:aspartate kinase activity"/>
    <property type="evidence" value="ECO:0007669"/>
    <property type="project" value="TreeGrafter"/>
</dbReference>
<name>Q9HL67_THEAC</name>
<reference evidence="3 4" key="1">
    <citation type="journal article" date="2000" name="Nature">
        <title>The genome sequence of the thermoacidophilic scavenger Thermoplasma acidophilum.</title>
        <authorList>
            <person name="Ruepp A."/>
            <person name="Graml W."/>
            <person name="Santos-Martinez M.L."/>
            <person name="Koretke K.K."/>
            <person name="Volker C."/>
            <person name="Mewes H.W."/>
            <person name="Frishman D."/>
            <person name="Stocker S."/>
            <person name="Lupas A.N."/>
            <person name="Baumeister W."/>
        </authorList>
    </citation>
    <scope>NUCLEOTIDE SEQUENCE [LARGE SCALE GENOMIC DNA]</scope>
    <source>
        <strain evidence="4">ATCC 25905 / DSM 1728 / JCM 9062 / NBRC 15155 / AMRC-C165</strain>
    </source>
</reference>
<dbReference type="FunCoup" id="Q9HL67">
    <property type="interactions" value="159"/>
</dbReference>
<dbReference type="KEGG" id="tac:Ta0364"/>
<sequence length="272" mass="30179">MTEKCVIKIGGSVLKDGSSLPRVMDIISHFRSPILVVSAFGGITDALYRFYEYDESRMDKLRDLLLMHLGILWKYNIEAHPEISIQDSSILDQDAYVSYGEKMSAFTLARFLTGNGIPAAPIYTDEAGLIVEEISKERTVDLEGSRAFFENIARVETSGKVPVVTGFFGIDRYGKTRILGRNSSDYSAVAVAAILGIREVILIKDVPGIYMNLEDRTSIVNRIDYETALRIVDRGSKVVHRAALRLAMKMGMNLLITSPENLESGTVIGDLF</sequence>
<dbReference type="Pfam" id="PF00696">
    <property type="entry name" value="AA_kinase"/>
    <property type="match status" value="1"/>
</dbReference>
<dbReference type="PANTHER" id="PTHR21499">
    <property type="entry name" value="ASPARTATE KINASE"/>
    <property type="match status" value="1"/>
</dbReference>
<dbReference type="HOGENOM" id="CLU_1021647_0_0_2"/>
<keyword evidence="3" id="KW-0418">Kinase</keyword>
<dbReference type="OrthoDB" id="8904at2157"/>
<dbReference type="AlphaFoldDB" id="Q9HL67"/>
<dbReference type="EnsemblBacteria" id="CAC11508">
    <property type="protein sequence ID" value="CAC11508"/>
    <property type="gene ID" value="CAC11508"/>
</dbReference>
<dbReference type="GO" id="GO:0005829">
    <property type="term" value="C:cytosol"/>
    <property type="evidence" value="ECO:0007669"/>
    <property type="project" value="TreeGrafter"/>
</dbReference>
<dbReference type="InParanoid" id="Q9HL67"/>
<comment type="similarity">
    <text evidence="1">Belongs to the aspartokinase family.</text>
</comment>
<organism evidence="3 4">
    <name type="scientific">Thermoplasma acidophilum (strain ATCC 25905 / DSM 1728 / JCM 9062 / NBRC 15155 / AMRC-C165)</name>
    <dbReference type="NCBI Taxonomy" id="273075"/>
    <lineage>
        <taxon>Archaea</taxon>
        <taxon>Methanobacteriati</taxon>
        <taxon>Thermoplasmatota</taxon>
        <taxon>Thermoplasmata</taxon>
        <taxon>Thermoplasmatales</taxon>
        <taxon>Thermoplasmataceae</taxon>
        <taxon>Thermoplasma</taxon>
    </lineage>
</organism>
<dbReference type="RefSeq" id="WP_010900792.1">
    <property type="nucleotide sequence ID" value="NC_002578.1"/>
</dbReference>
<dbReference type="InterPro" id="IPR001048">
    <property type="entry name" value="Asp/Glu/Uridylate_kinase"/>
</dbReference>
<dbReference type="InterPro" id="IPR036393">
    <property type="entry name" value="AceGlu_kinase-like_sf"/>
</dbReference>
<feature type="domain" description="Aspartate/glutamate/uridylate kinase" evidence="2">
    <location>
        <begin position="4"/>
        <end position="258"/>
    </location>
</feature>
<dbReference type="PANTHER" id="PTHR21499:SF70">
    <property type="entry name" value="ASPARTOKINASE"/>
    <property type="match status" value="1"/>
</dbReference>
<dbReference type="EMBL" id="AL445064">
    <property type="protein sequence ID" value="CAC11508.1"/>
    <property type="molecule type" value="Genomic_DNA"/>
</dbReference>
<dbReference type="Proteomes" id="UP000001024">
    <property type="component" value="Chromosome"/>
</dbReference>
<dbReference type="CDD" id="cd04234">
    <property type="entry name" value="AAK_AK"/>
    <property type="match status" value="1"/>
</dbReference>
<evidence type="ECO:0000256" key="1">
    <source>
        <dbReference type="ARBA" id="ARBA00010122"/>
    </source>
</evidence>
<dbReference type="GO" id="GO:0009089">
    <property type="term" value="P:lysine biosynthetic process via diaminopimelate"/>
    <property type="evidence" value="ECO:0007669"/>
    <property type="project" value="TreeGrafter"/>
</dbReference>
<dbReference type="GO" id="GO:0009090">
    <property type="term" value="P:homoserine biosynthetic process"/>
    <property type="evidence" value="ECO:0007669"/>
    <property type="project" value="TreeGrafter"/>
</dbReference>
<keyword evidence="4" id="KW-1185">Reference proteome</keyword>
<gene>
    <name evidence="3" type="ordered locus">Ta0364</name>
</gene>
<dbReference type="PaxDb" id="273075-Ta0364"/>
<evidence type="ECO:0000313" key="4">
    <source>
        <dbReference type="Proteomes" id="UP000001024"/>
    </source>
</evidence>
<evidence type="ECO:0000313" key="3">
    <source>
        <dbReference type="EMBL" id="CAC11508.1"/>
    </source>
</evidence>